<feature type="region of interest" description="Disordered" evidence="1">
    <location>
        <begin position="894"/>
        <end position="929"/>
    </location>
</feature>
<feature type="compositionally biased region" description="Low complexity" evidence="1">
    <location>
        <begin position="490"/>
        <end position="519"/>
    </location>
</feature>
<feature type="compositionally biased region" description="Polar residues" evidence="1">
    <location>
        <begin position="724"/>
        <end position="737"/>
    </location>
</feature>
<feature type="compositionally biased region" description="Low complexity" evidence="1">
    <location>
        <begin position="255"/>
        <end position="273"/>
    </location>
</feature>
<feature type="compositionally biased region" description="Low complexity" evidence="1">
    <location>
        <begin position="417"/>
        <end position="432"/>
    </location>
</feature>
<evidence type="ECO:0000313" key="2">
    <source>
        <dbReference type="EMBL" id="KAF2000808.1"/>
    </source>
</evidence>
<dbReference type="AlphaFoldDB" id="A0A6A5WIG0"/>
<feature type="region of interest" description="Disordered" evidence="1">
    <location>
        <begin position="453"/>
        <end position="579"/>
    </location>
</feature>
<protein>
    <submittedName>
        <fullName evidence="2">Uncharacterized protein</fullName>
    </submittedName>
</protein>
<organism evidence="2 3">
    <name type="scientific">Amniculicola lignicola CBS 123094</name>
    <dbReference type="NCBI Taxonomy" id="1392246"/>
    <lineage>
        <taxon>Eukaryota</taxon>
        <taxon>Fungi</taxon>
        <taxon>Dikarya</taxon>
        <taxon>Ascomycota</taxon>
        <taxon>Pezizomycotina</taxon>
        <taxon>Dothideomycetes</taxon>
        <taxon>Pleosporomycetidae</taxon>
        <taxon>Pleosporales</taxon>
        <taxon>Amniculicolaceae</taxon>
        <taxon>Amniculicola</taxon>
    </lineage>
</organism>
<reference evidence="2" key="1">
    <citation type="journal article" date="2020" name="Stud. Mycol.">
        <title>101 Dothideomycetes genomes: a test case for predicting lifestyles and emergence of pathogens.</title>
        <authorList>
            <person name="Haridas S."/>
            <person name="Albert R."/>
            <person name="Binder M."/>
            <person name="Bloem J."/>
            <person name="Labutti K."/>
            <person name="Salamov A."/>
            <person name="Andreopoulos B."/>
            <person name="Baker S."/>
            <person name="Barry K."/>
            <person name="Bills G."/>
            <person name="Bluhm B."/>
            <person name="Cannon C."/>
            <person name="Castanera R."/>
            <person name="Culley D."/>
            <person name="Daum C."/>
            <person name="Ezra D."/>
            <person name="Gonzalez J."/>
            <person name="Henrissat B."/>
            <person name="Kuo A."/>
            <person name="Liang C."/>
            <person name="Lipzen A."/>
            <person name="Lutzoni F."/>
            <person name="Magnuson J."/>
            <person name="Mondo S."/>
            <person name="Nolan M."/>
            <person name="Ohm R."/>
            <person name="Pangilinan J."/>
            <person name="Park H.-J."/>
            <person name="Ramirez L."/>
            <person name="Alfaro M."/>
            <person name="Sun H."/>
            <person name="Tritt A."/>
            <person name="Yoshinaga Y."/>
            <person name="Zwiers L.-H."/>
            <person name="Turgeon B."/>
            <person name="Goodwin S."/>
            <person name="Spatafora J."/>
            <person name="Crous P."/>
            <person name="Grigoriev I."/>
        </authorList>
    </citation>
    <scope>NUCLEOTIDE SEQUENCE</scope>
    <source>
        <strain evidence="2">CBS 123094</strain>
    </source>
</reference>
<keyword evidence="3" id="KW-1185">Reference proteome</keyword>
<feature type="compositionally biased region" description="Polar residues" evidence="1">
    <location>
        <begin position="37"/>
        <end position="49"/>
    </location>
</feature>
<accession>A0A6A5WIG0</accession>
<name>A0A6A5WIG0_9PLEO</name>
<feature type="compositionally biased region" description="Polar residues" evidence="1">
    <location>
        <begin position="766"/>
        <end position="780"/>
    </location>
</feature>
<feature type="compositionally biased region" description="Polar residues" evidence="1">
    <location>
        <begin position="672"/>
        <end position="687"/>
    </location>
</feature>
<feature type="compositionally biased region" description="Low complexity" evidence="1">
    <location>
        <begin position="162"/>
        <end position="185"/>
    </location>
</feature>
<dbReference type="Proteomes" id="UP000799779">
    <property type="component" value="Unassembled WGS sequence"/>
</dbReference>
<evidence type="ECO:0000313" key="3">
    <source>
        <dbReference type="Proteomes" id="UP000799779"/>
    </source>
</evidence>
<feature type="region of interest" description="Disordered" evidence="1">
    <location>
        <begin position="1"/>
        <end position="281"/>
    </location>
</feature>
<proteinExistence type="predicted"/>
<gene>
    <name evidence="2" type="ORF">P154DRAFT_188466</name>
</gene>
<dbReference type="EMBL" id="ML977586">
    <property type="protein sequence ID" value="KAF2000808.1"/>
    <property type="molecule type" value="Genomic_DNA"/>
</dbReference>
<feature type="compositionally biased region" description="Polar residues" evidence="1">
    <location>
        <begin position="559"/>
        <end position="568"/>
    </location>
</feature>
<evidence type="ECO:0000256" key="1">
    <source>
        <dbReference type="SAM" id="MobiDB-lite"/>
    </source>
</evidence>
<feature type="region of interest" description="Disordered" evidence="1">
    <location>
        <begin position="413"/>
        <end position="441"/>
    </location>
</feature>
<feature type="compositionally biased region" description="Polar residues" evidence="1">
    <location>
        <begin position="57"/>
        <end position="66"/>
    </location>
</feature>
<feature type="region of interest" description="Disordered" evidence="1">
    <location>
        <begin position="759"/>
        <end position="789"/>
    </location>
</feature>
<sequence>MGTAEDQGISSPVGGSFNPNAAPFTPRSRSMHAPADAQSQGSDYQSSQEFAEMDSAGSISSASYVTSRSRPGLSPLISPGSPTPRQSKHESNQGFASAGLRGYSDAHPENVLGKGVPAWPMDTPTAGTITSRKTFERSETESESSQLRDAGVVRSPNANQTLSPLRPRSFSFSSDEFSTESSQDFLGDLPSLPTSNNQAPLGQAAHSAPGLQNTGNGQQPPAPVLHSPWAHLHCHDENPQPALGENPGFRVPSTAPSLPSAAQSVSSRSSTASRNRRPHVPRMAPVHGRAFQRAYPSQPTGPGPYHVLYPTPYQQQAYQAPVARPSSQPFAYGSRAGTPLYSTNQVPSGYYYGAGFQPFGNHLSGYQAVGSYLAGHQAVGTQQNGYLGQSNQHTGFPAYGQLPFSYQPNAPYAGTSVHQVPQPLQGPVQAPALLPPARAPSATLGYPQASQWFYTDSTKPPAPAHSQAYPQIQHQAPPHPTHHPSPQLPPQTSAQAPAQPVSKVLSSPPPSVAVHTSSSNRRRVPPRSGQVIPRQPINRHAHQGPIPSAADVYPEDSSHPSSDVSNGSVGDEEEQSHSHQTMNIYSPQPIRQHSPPEYLRQSPPVWTLPRTITVPSTTAIPAAPIPDTSKTLSNRLLVPPSSSANNKARDLGILAQLTPSVPSAAEIRRGHSSTQKTTPTKQDYNSTRRARAAVQMPRIVPAVPRARGGTQSSKRSPEKARSDSIASSSKIQLQPSPNVVRRAPATNVEQFQAAKVEWPALPGTQPDEQVSTATTVLSTSKPDDPDATPTALHPVTARVQASGVEPLSAGSSATLRPTRLLEQAAPVTHPGPWNPAGHKQTSAPPGFADHHGPIARPPGLIGRPPPTSAASPILTYLRPSDLFLDEVTGESPPWIPLSHDQVTRPRPSSPQLPGCYEPDPRPLTQDQIDGSKYGLSDRWSGMGNGADWNPPTVVSGNRFALAWKKGWDAAVDAGF</sequence>
<feature type="region of interest" description="Disordered" evidence="1">
    <location>
        <begin position="663"/>
        <end position="741"/>
    </location>
</feature>
<feature type="compositionally biased region" description="Low complexity" evidence="1">
    <location>
        <begin position="67"/>
        <end position="84"/>
    </location>
</feature>
<feature type="compositionally biased region" description="Polar residues" evidence="1">
    <location>
        <begin position="210"/>
        <end position="219"/>
    </location>
</feature>